<proteinExistence type="predicted"/>
<sequence>MDEIKGVIDDDFIGFYIHGSLAMGGFNPKSSDIDVLVVTNETMIIETKERLVKLFLNCSNDPFPVEISFVNKEQLKNWEHPFPFDFHFSEFWRRRYERDLSQEKYQYINAGKGKDPDLAAHITITTHRGICLEGPPIHTIFPTVPRSHYISSIIGDYRSCIEEIQKDPIYCVLNIVRVYWYLKDGKISSKQEAGNWGKTSLSEQVNLTVHKAVHSYVDGKGTYEFDKDELLIFRNVMSRKIQEQINFT</sequence>
<keyword evidence="4" id="KW-0547">Nucleotide-binding</keyword>
<evidence type="ECO:0000256" key="3">
    <source>
        <dbReference type="ARBA" id="ARBA00047831"/>
    </source>
</evidence>
<accession>A0ABY8J6C7</accession>
<dbReference type="RefSeq" id="WP_283078462.1">
    <property type="nucleotide sequence ID" value="NZ_CP121671.1"/>
</dbReference>
<keyword evidence="2 4" id="KW-0046">Antibiotic resistance</keyword>
<feature type="domain" description="Adenylyltransferase AadA C-terminal" evidence="6">
    <location>
        <begin position="140"/>
        <end position="237"/>
    </location>
</feature>
<organism evidence="7 8">
    <name type="scientific">Halobacillus naozhouensis</name>
    <dbReference type="NCBI Taxonomy" id="554880"/>
    <lineage>
        <taxon>Bacteria</taxon>
        <taxon>Bacillati</taxon>
        <taxon>Bacillota</taxon>
        <taxon>Bacilli</taxon>
        <taxon>Bacillales</taxon>
        <taxon>Bacillaceae</taxon>
        <taxon>Halobacillus</taxon>
    </lineage>
</organism>
<evidence type="ECO:0000313" key="7">
    <source>
        <dbReference type="EMBL" id="WFT76511.1"/>
    </source>
</evidence>
<gene>
    <name evidence="7" type="ORF">P9989_09170</name>
</gene>
<evidence type="ECO:0000256" key="4">
    <source>
        <dbReference type="PIRNR" id="PIRNR000819"/>
    </source>
</evidence>
<name>A0ABY8J6C7_9BACI</name>
<keyword evidence="4" id="KW-0548">Nucleotidyltransferase</keyword>
<dbReference type="PIRSF" id="PIRSF000819">
    <property type="entry name" value="Streptomycin_3-adenylyltransf"/>
    <property type="match status" value="1"/>
</dbReference>
<dbReference type="InterPro" id="IPR024172">
    <property type="entry name" value="AadA/Aad9"/>
</dbReference>
<dbReference type="InterPro" id="IPR002934">
    <property type="entry name" value="Polymerase_NTP_transf_dom"/>
</dbReference>
<evidence type="ECO:0000259" key="6">
    <source>
        <dbReference type="Pfam" id="PF13427"/>
    </source>
</evidence>
<evidence type="ECO:0000313" key="8">
    <source>
        <dbReference type="Proteomes" id="UP001221597"/>
    </source>
</evidence>
<dbReference type="InterPro" id="IPR043519">
    <property type="entry name" value="NT_sf"/>
</dbReference>
<dbReference type="Pfam" id="PF01909">
    <property type="entry name" value="NTP_transf_2"/>
    <property type="match status" value="1"/>
</dbReference>
<dbReference type="EMBL" id="CP121671">
    <property type="protein sequence ID" value="WFT76511.1"/>
    <property type="molecule type" value="Genomic_DNA"/>
</dbReference>
<evidence type="ECO:0000256" key="1">
    <source>
        <dbReference type="ARBA" id="ARBA00022679"/>
    </source>
</evidence>
<keyword evidence="1 4" id="KW-0808">Transferase</keyword>
<keyword evidence="8" id="KW-1185">Reference proteome</keyword>
<comment type="catalytic activity">
    <reaction evidence="3 4">
        <text>spectinomycin + ATP = 9-O-adenylylspectinomycin + diphosphate</text>
        <dbReference type="Rhea" id="RHEA:63228"/>
        <dbReference type="ChEBI" id="CHEBI:30616"/>
        <dbReference type="ChEBI" id="CHEBI:33019"/>
        <dbReference type="ChEBI" id="CHEBI:146260"/>
        <dbReference type="ChEBI" id="CHEBI:146261"/>
    </reaction>
</comment>
<dbReference type="InterPro" id="IPR025184">
    <property type="entry name" value="AadA_C"/>
</dbReference>
<reference evidence="7 8" key="1">
    <citation type="submission" date="2023-04" db="EMBL/GenBank/DDBJ databases">
        <title>Genome sequence of Halobacillus naozhouensis KACC 21980.</title>
        <authorList>
            <person name="Kim S."/>
            <person name="Heo J."/>
            <person name="Kwon S.-W."/>
        </authorList>
    </citation>
    <scope>NUCLEOTIDE SEQUENCE [LARGE SCALE GENOMIC DNA]</scope>
    <source>
        <strain evidence="7 8">KCTC 13234</strain>
    </source>
</reference>
<dbReference type="Proteomes" id="UP001221597">
    <property type="component" value="Chromosome"/>
</dbReference>
<dbReference type="SUPFAM" id="SSF81301">
    <property type="entry name" value="Nucleotidyltransferase"/>
    <property type="match status" value="1"/>
</dbReference>
<feature type="domain" description="Polymerase nucleotidyl transferase" evidence="5">
    <location>
        <begin position="13"/>
        <end position="80"/>
    </location>
</feature>
<evidence type="ECO:0000256" key="2">
    <source>
        <dbReference type="ARBA" id="ARBA00023251"/>
    </source>
</evidence>
<protein>
    <recommendedName>
        <fullName evidence="4">Spectinomycin 9-adenylyltransferase</fullName>
    </recommendedName>
</protein>
<dbReference type="Pfam" id="PF13427">
    <property type="entry name" value="AadA_C"/>
    <property type="match status" value="1"/>
</dbReference>
<dbReference type="CDD" id="cd05403">
    <property type="entry name" value="NT_KNTase_like"/>
    <property type="match status" value="1"/>
</dbReference>
<dbReference type="Gene3D" id="3.30.460.10">
    <property type="entry name" value="Beta Polymerase, domain 2"/>
    <property type="match status" value="1"/>
</dbReference>
<evidence type="ECO:0000259" key="5">
    <source>
        <dbReference type="Pfam" id="PF01909"/>
    </source>
</evidence>
<keyword evidence="4" id="KW-0067">ATP-binding</keyword>